<feature type="domain" description="DUF4440" evidence="1">
    <location>
        <begin position="18"/>
        <end position="128"/>
    </location>
</feature>
<dbReference type="SUPFAM" id="SSF54427">
    <property type="entry name" value="NTF2-like"/>
    <property type="match status" value="1"/>
</dbReference>
<gene>
    <name evidence="2" type="ORF">IEQ31_30925</name>
</gene>
<sequence length="141" mass="14978">MSSEVHEAAVGQAEERAIRALFEATSAAWSDGDAGAFVGRYAQDATVILPGVHLRDRDGIRSAMGAAFAGPLKGSRRIHTTESVRFLGPDVAVVVTRSVTTFAGEAEPPADRWELATWTLVRRGGEWLVEAYHSSPAGLSG</sequence>
<accession>A0ABR8L9G8</accession>
<evidence type="ECO:0000259" key="1">
    <source>
        <dbReference type="Pfam" id="PF14534"/>
    </source>
</evidence>
<protein>
    <submittedName>
        <fullName evidence="2">SgcJ/EcaC family oxidoreductase</fullName>
    </submittedName>
</protein>
<proteinExistence type="predicted"/>
<dbReference type="Proteomes" id="UP000653231">
    <property type="component" value="Unassembled WGS sequence"/>
</dbReference>
<dbReference type="RefSeq" id="WP_191054742.1">
    <property type="nucleotide sequence ID" value="NZ_JACXRZ010000032.1"/>
</dbReference>
<comment type="caution">
    <text evidence="2">The sequence shown here is derived from an EMBL/GenBank/DDBJ whole genome shotgun (WGS) entry which is preliminary data.</text>
</comment>
<organism evidence="2 3">
    <name type="scientific">Microbispora bryophytorum subsp. camponoti</name>
    <dbReference type="NCBI Taxonomy" id="1677852"/>
    <lineage>
        <taxon>Bacteria</taxon>
        <taxon>Bacillati</taxon>
        <taxon>Actinomycetota</taxon>
        <taxon>Actinomycetes</taxon>
        <taxon>Streptosporangiales</taxon>
        <taxon>Streptosporangiaceae</taxon>
        <taxon>Microbispora</taxon>
    </lineage>
</organism>
<keyword evidence="3" id="KW-1185">Reference proteome</keyword>
<dbReference type="InterPro" id="IPR011944">
    <property type="entry name" value="Steroid_delta5-4_isomerase"/>
</dbReference>
<evidence type="ECO:0000313" key="2">
    <source>
        <dbReference type="EMBL" id="MBD3147560.1"/>
    </source>
</evidence>
<dbReference type="InterPro" id="IPR032710">
    <property type="entry name" value="NTF2-like_dom_sf"/>
</dbReference>
<dbReference type="EMBL" id="JACXRZ010000032">
    <property type="protein sequence ID" value="MBD3147560.1"/>
    <property type="molecule type" value="Genomic_DNA"/>
</dbReference>
<dbReference type="Pfam" id="PF14534">
    <property type="entry name" value="DUF4440"/>
    <property type="match status" value="1"/>
</dbReference>
<dbReference type="NCBIfam" id="TIGR02246">
    <property type="entry name" value="SgcJ/EcaC family oxidoreductase"/>
    <property type="match status" value="1"/>
</dbReference>
<dbReference type="InterPro" id="IPR027843">
    <property type="entry name" value="DUF4440"/>
</dbReference>
<reference evidence="2 3" key="1">
    <citation type="submission" date="2020-09" db="EMBL/GenBank/DDBJ databases">
        <title>Actinomycete isolated from the Camponotus japonicus Mayr.</title>
        <authorList>
            <person name="Gong X."/>
        </authorList>
    </citation>
    <scope>NUCLEOTIDE SEQUENCE [LARGE SCALE GENOMIC DNA]</scope>
    <source>
        <strain evidence="2 3">2C-HV3</strain>
    </source>
</reference>
<name>A0ABR8L9G8_9ACTN</name>
<evidence type="ECO:0000313" key="3">
    <source>
        <dbReference type="Proteomes" id="UP000653231"/>
    </source>
</evidence>
<dbReference type="Gene3D" id="3.10.450.50">
    <property type="match status" value="1"/>
</dbReference>